<comment type="caution">
    <text evidence="3">The sequence shown here is derived from an EMBL/GenBank/DDBJ whole genome shotgun (WGS) entry which is preliminary data.</text>
</comment>
<dbReference type="Proteomes" id="UP001229346">
    <property type="component" value="Unassembled WGS sequence"/>
</dbReference>
<proteinExistence type="predicted"/>
<feature type="region of interest" description="Disordered" evidence="1">
    <location>
        <begin position="332"/>
        <end position="355"/>
    </location>
</feature>
<dbReference type="InterPro" id="IPR003961">
    <property type="entry name" value="FN3_dom"/>
</dbReference>
<feature type="domain" description="Fibronectin type-III" evidence="2">
    <location>
        <begin position="254"/>
        <end position="348"/>
    </location>
</feature>
<dbReference type="SUPFAM" id="SSF49265">
    <property type="entry name" value="Fibronectin type III"/>
    <property type="match status" value="1"/>
</dbReference>
<dbReference type="CDD" id="cd00063">
    <property type="entry name" value="FN3"/>
    <property type="match status" value="2"/>
</dbReference>
<evidence type="ECO:0000313" key="3">
    <source>
        <dbReference type="EMBL" id="MDQ0116564.1"/>
    </source>
</evidence>
<dbReference type="Gene3D" id="2.60.40.10">
    <property type="entry name" value="Immunoglobulins"/>
    <property type="match status" value="2"/>
</dbReference>
<dbReference type="EMBL" id="JAUSSU010000021">
    <property type="protein sequence ID" value="MDQ0116564.1"/>
    <property type="molecule type" value="Genomic_DNA"/>
</dbReference>
<sequence length="442" mass="47533">MPSTLTNVSMAVLKVNANPTAVTEWNLFGHPSAAPAVPTTNFIQAHDGTVDLFWNHVGAKSYTIKRSTTAGGPYTTIKTGVTESSYADLTVTNNTTYYYVVSSVNEAGESANSSEKTVTPHASNYTGGLLDRKPLGFGSTVVEPPSTIKRETTDNNITTSLYVRTGEKLFYTFSNAVDIHSSIVSFLNSAPILEFYDDNNNLLLAYTPIASGAIEGLPMSVNNVKSVVLRYNTTTNKHSVIDEWNLFGEDHATAPAAPLNLTAVGGDKKVSLSWSAVNNTTSYTIKRSLTAGGPYTVLTTVSTATTSYIDSAVTNGTTYYYVVTADNATGSSAHSNEASAMPSGIEEPQEPPVENEGTRALLRIMLMTGEMKEYDVSMSVVDAFIGWYELRASGTGPITFAIDKSSNNIGPFVNRKDYIIFDKIITFEVNAYNINTGSSSEL</sequence>
<dbReference type="InterPro" id="IPR036116">
    <property type="entry name" value="FN3_sf"/>
</dbReference>
<dbReference type="SMART" id="SM00060">
    <property type="entry name" value="FN3"/>
    <property type="match status" value="2"/>
</dbReference>
<feature type="domain" description="Fibronectin type-III" evidence="2">
    <location>
        <begin position="34"/>
        <end position="123"/>
    </location>
</feature>
<evidence type="ECO:0000313" key="4">
    <source>
        <dbReference type="Proteomes" id="UP001229346"/>
    </source>
</evidence>
<gene>
    <name evidence="3" type="ORF">J2T15_006045</name>
</gene>
<reference evidence="3 4" key="1">
    <citation type="submission" date="2023-07" db="EMBL/GenBank/DDBJ databases">
        <title>Sorghum-associated microbial communities from plants grown in Nebraska, USA.</title>
        <authorList>
            <person name="Schachtman D."/>
        </authorList>
    </citation>
    <scope>NUCLEOTIDE SEQUENCE [LARGE SCALE GENOMIC DNA]</scope>
    <source>
        <strain evidence="3 4">CC482</strain>
    </source>
</reference>
<accession>A0ABT9UDR5</accession>
<evidence type="ECO:0000259" key="2">
    <source>
        <dbReference type="PROSITE" id="PS50853"/>
    </source>
</evidence>
<protein>
    <submittedName>
        <fullName evidence="3">Fibronectin type 3 domain-containing protein</fullName>
    </submittedName>
</protein>
<name>A0ABT9UDR5_PAEHA</name>
<evidence type="ECO:0000256" key="1">
    <source>
        <dbReference type="SAM" id="MobiDB-lite"/>
    </source>
</evidence>
<organism evidence="3 4">
    <name type="scientific">Paenibacillus harenae</name>
    <dbReference type="NCBI Taxonomy" id="306543"/>
    <lineage>
        <taxon>Bacteria</taxon>
        <taxon>Bacillati</taxon>
        <taxon>Bacillota</taxon>
        <taxon>Bacilli</taxon>
        <taxon>Bacillales</taxon>
        <taxon>Paenibacillaceae</taxon>
        <taxon>Paenibacillus</taxon>
    </lineage>
</organism>
<keyword evidence="4" id="KW-1185">Reference proteome</keyword>
<dbReference type="PROSITE" id="PS50853">
    <property type="entry name" value="FN3"/>
    <property type="match status" value="2"/>
</dbReference>
<dbReference type="InterPro" id="IPR013783">
    <property type="entry name" value="Ig-like_fold"/>
</dbReference>